<name>A0A518D783_9BACT</name>
<dbReference type="OrthoDB" id="274221at2"/>
<dbReference type="GO" id="GO:0004803">
    <property type="term" value="F:transposase activity"/>
    <property type="evidence" value="ECO:0007669"/>
    <property type="project" value="InterPro"/>
</dbReference>
<dbReference type="RefSeq" id="WP_145281312.1">
    <property type="nucleotide sequence ID" value="NZ_CP036291.1"/>
</dbReference>
<accession>A0A518D783</accession>
<dbReference type="EMBL" id="CP036291">
    <property type="protein sequence ID" value="QDU87343.1"/>
    <property type="molecule type" value="Genomic_DNA"/>
</dbReference>
<evidence type="ECO:0008006" key="3">
    <source>
        <dbReference type="Google" id="ProtNLM"/>
    </source>
</evidence>
<sequence>MTPPRQHLEPTRTTWHITFGTYGTRLHGAAAPTVDRNHNQLGSPLLDPCDWRWEADRKRMNFEPRYLTSEQRVLIEASLPDICERGGWSYRTAAAQQDHVHLLVDVETAVHGEKVRRLVKRWLTQSLNPRWPLPKGAVWWAEQGSNIAVKEEAYLNRAYRYVLRQRATAAPDEA</sequence>
<keyword evidence="2" id="KW-1185">Reference proteome</keyword>
<dbReference type="Proteomes" id="UP000317429">
    <property type="component" value="Chromosome"/>
</dbReference>
<dbReference type="GO" id="GO:0006313">
    <property type="term" value="P:DNA transposition"/>
    <property type="evidence" value="ECO:0007669"/>
    <property type="project" value="InterPro"/>
</dbReference>
<proteinExistence type="predicted"/>
<dbReference type="InterPro" id="IPR036515">
    <property type="entry name" value="Transposase_17_sf"/>
</dbReference>
<gene>
    <name evidence="1" type="ORF">Pla175_07020</name>
</gene>
<protein>
    <recommendedName>
        <fullName evidence="3">Transposase IS200 like protein</fullName>
    </recommendedName>
</protein>
<organism evidence="1 2">
    <name type="scientific">Pirellulimonas nuda</name>
    <dbReference type="NCBI Taxonomy" id="2528009"/>
    <lineage>
        <taxon>Bacteria</taxon>
        <taxon>Pseudomonadati</taxon>
        <taxon>Planctomycetota</taxon>
        <taxon>Planctomycetia</taxon>
        <taxon>Pirellulales</taxon>
        <taxon>Lacipirellulaceae</taxon>
        <taxon>Pirellulimonas</taxon>
    </lineage>
</organism>
<dbReference type="SUPFAM" id="SSF143422">
    <property type="entry name" value="Transposase IS200-like"/>
    <property type="match status" value="1"/>
</dbReference>
<evidence type="ECO:0000313" key="2">
    <source>
        <dbReference type="Proteomes" id="UP000317429"/>
    </source>
</evidence>
<dbReference type="KEGG" id="pnd:Pla175_07020"/>
<evidence type="ECO:0000313" key="1">
    <source>
        <dbReference type="EMBL" id="QDU87343.1"/>
    </source>
</evidence>
<dbReference type="AlphaFoldDB" id="A0A518D783"/>
<dbReference type="Gene3D" id="3.30.70.1290">
    <property type="entry name" value="Transposase IS200-like"/>
    <property type="match status" value="1"/>
</dbReference>
<reference evidence="1 2" key="1">
    <citation type="submission" date="2019-02" db="EMBL/GenBank/DDBJ databases">
        <title>Deep-cultivation of Planctomycetes and their phenomic and genomic characterization uncovers novel biology.</title>
        <authorList>
            <person name="Wiegand S."/>
            <person name="Jogler M."/>
            <person name="Boedeker C."/>
            <person name="Pinto D."/>
            <person name="Vollmers J."/>
            <person name="Rivas-Marin E."/>
            <person name="Kohn T."/>
            <person name="Peeters S.H."/>
            <person name="Heuer A."/>
            <person name="Rast P."/>
            <person name="Oberbeckmann S."/>
            <person name="Bunk B."/>
            <person name="Jeske O."/>
            <person name="Meyerdierks A."/>
            <person name="Storesund J.E."/>
            <person name="Kallscheuer N."/>
            <person name="Luecker S."/>
            <person name="Lage O.M."/>
            <person name="Pohl T."/>
            <person name="Merkel B.J."/>
            <person name="Hornburger P."/>
            <person name="Mueller R.-W."/>
            <person name="Bruemmer F."/>
            <person name="Labrenz M."/>
            <person name="Spormann A.M."/>
            <person name="Op den Camp H."/>
            <person name="Overmann J."/>
            <person name="Amann R."/>
            <person name="Jetten M.S.M."/>
            <person name="Mascher T."/>
            <person name="Medema M.H."/>
            <person name="Devos D.P."/>
            <person name="Kaster A.-K."/>
            <person name="Ovreas L."/>
            <person name="Rohde M."/>
            <person name="Galperin M.Y."/>
            <person name="Jogler C."/>
        </authorList>
    </citation>
    <scope>NUCLEOTIDE SEQUENCE [LARGE SCALE GENOMIC DNA]</scope>
    <source>
        <strain evidence="1 2">Pla175</strain>
    </source>
</reference>
<dbReference type="GO" id="GO:0003677">
    <property type="term" value="F:DNA binding"/>
    <property type="evidence" value="ECO:0007669"/>
    <property type="project" value="InterPro"/>
</dbReference>